<keyword evidence="2" id="KW-0479">Metal-binding</keyword>
<sequence length="1260" mass="138251">MGGCGSKEAICGQVYLEMLRRVSVAPTHTDEAAAASRRSIEFVKILGMHGGCDGDAAGGQCVTVEQLQQFDRERWQLSSVHAYNDQLLLDAADDIFRFNNPHASDSPVVLRRCDYRPWLLCMCEFYNVMGVFEKAKLLSKGTWEKASITAERLTKCLGSLKTEFALAFASDKGPGAAFQAPASLSASAVVEEASRWSLDPLSLDAGVPAASPRVIPLVALVRWLVLRHVVSLCGECTAPPAPAPPVEAESAAAGVETAACPQEEPVPVQTPKRDWGDAFASHKLSLRRALGDPPQLEALFLALTHGTRRLSEADATTGMHEHFSMGEMFEDQSVHDALVRVAFHVVARDFGDGTASVNSVPPFAQFLRAYLAALELYRETMQHEGATTGTDPRYGAPAPALNRATLAQVLKAVGGDAAHDGRVAQFVYSFFGRDAGSRQVPFLEIADPWTALLLRGTGKRELRDISELYYALGLCDEGERASIFSLLVAHGWAANDADAMFNALKAKVDFSLYCHAAGSAGSCARSIWVKECERWGRESAAAAGGKAKTVDGHDTELNRVLADVHLKRLLHGVYGAIVAAGALEKALMPNAADGSRRSSTPTWALETAVPTQARSVLLREAAALLEIQGLGEAAAKACEKSTNHSDIDTVTEACDTASSLLQLITSQYVNNRMREWRQEAWRRLHAAWPVSDEDTRLEAFLNTLMQREGKRAGAHSPFSESLYKKYASDVLLIMPKEDFQALCPKALSAVGDPSGRSLTPEYLPAFMRYILGYMHVLISFGVPHIGHISDAAPLTWEELGAWVRRETGAAMDGAVMAVFNPLAGPHGEVVPLQEVAVWFARRESLRGATEARLRIWQHRLRERLPVGDTASDRSKRRQTTSGIRADDGYIPLSALMELCSTSYELWRVWPPELGSSFVSFCVRKTNDALQRGDLQDAAIHHTDLRFLLLFVRAYLDVLLDGACAMEKEGAEGDAAAAKSTETQGSCAARQVSWTDGAMRSALQTLLRGREVDEETLLQEVLDCGGAHCTTALVALTVARSTVVHALRRFCEKAAGAPGSGSLWERLRQRLPSGESKEERLKRQQLFARMDVRGSRLLTLCDLYRGMVDQLALQEFREDLQPIIFRAFFATKEVTSQQRNAIYLVDGEEQFITATEFRAFLWYVYAYFEQYYMFDALCKHNKDPMKKSVSLEAFVAAAPLLQRWGCRIGDPAAEFRGINGRCKEGGAMYFTDFAVWASLHHLSPAGYSHEEAEQAEQAEQA</sequence>
<dbReference type="GeneID" id="40321244"/>
<comment type="caution">
    <text evidence="8">The sequence shown here is derived from an EMBL/GenBank/DDBJ whole genome shotgun (WGS) entry which is preliminary data.</text>
</comment>
<protein>
    <submittedName>
        <fullName evidence="8">Flagellar calcium-binding protein</fullName>
    </submittedName>
</protein>
<keyword evidence="6" id="KW-0969">Cilium</keyword>
<evidence type="ECO:0000313" key="8">
    <source>
        <dbReference type="EMBL" id="RNF06440.1"/>
    </source>
</evidence>
<dbReference type="RefSeq" id="XP_029225458.1">
    <property type="nucleotide sequence ID" value="XM_029374495.1"/>
</dbReference>
<evidence type="ECO:0000259" key="7">
    <source>
        <dbReference type="Pfam" id="PF22592"/>
    </source>
</evidence>
<evidence type="ECO:0000313" key="9">
    <source>
        <dbReference type="Proteomes" id="UP000284403"/>
    </source>
</evidence>
<evidence type="ECO:0000256" key="4">
    <source>
        <dbReference type="ARBA" id="ARBA00022837"/>
    </source>
</evidence>
<dbReference type="Proteomes" id="UP000284403">
    <property type="component" value="Unassembled WGS sequence"/>
</dbReference>
<dbReference type="OrthoDB" id="272063at2759"/>
<accession>A0A422NLQ3</accession>
<dbReference type="Pfam" id="PF22592">
    <property type="entry name" value="FCaBP_EF-hand"/>
    <property type="match status" value="1"/>
</dbReference>
<dbReference type="InterPro" id="IPR054322">
    <property type="entry name" value="FCABP_EF-hand"/>
</dbReference>
<dbReference type="Gene3D" id="1.10.238.10">
    <property type="entry name" value="EF-hand"/>
    <property type="match status" value="1"/>
</dbReference>
<keyword evidence="5 8" id="KW-0282">Flagellum</keyword>
<dbReference type="EMBL" id="MKKU01000598">
    <property type="protein sequence ID" value="RNF06440.1"/>
    <property type="molecule type" value="Genomic_DNA"/>
</dbReference>
<evidence type="ECO:0000256" key="3">
    <source>
        <dbReference type="ARBA" id="ARBA00022737"/>
    </source>
</evidence>
<evidence type="ECO:0000256" key="5">
    <source>
        <dbReference type="ARBA" id="ARBA00022846"/>
    </source>
</evidence>
<evidence type="ECO:0000256" key="6">
    <source>
        <dbReference type="ARBA" id="ARBA00023069"/>
    </source>
</evidence>
<organism evidence="8 9">
    <name type="scientific">Trypanosoma conorhini</name>
    <dbReference type="NCBI Taxonomy" id="83891"/>
    <lineage>
        <taxon>Eukaryota</taxon>
        <taxon>Discoba</taxon>
        <taxon>Euglenozoa</taxon>
        <taxon>Kinetoplastea</taxon>
        <taxon>Metakinetoplastina</taxon>
        <taxon>Trypanosomatida</taxon>
        <taxon>Trypanosomatidae</taxon>
        <taxon>Trypanosoma</taxon>
    </lineage>
</organism>
<keyword evidence="3" id="KW-0677">Repeat</keyword>
<keyword evidence="6" id="KW-0966">Cell projection</keyword>
<keyword evidence="4" id="KW-0106">Calcium</keyword>
<gene>
    <name evidence="8" type="ORF">Tco025E_07633</name>
</gene>
<dbReference type="GO" id="GO:0031514">
    <property type="term" value="C:motile cilium"/>
    <property type="evidence" value="ECO:0007669"/>
    <property type="project" value="UniProtKB-SubCell"/>
</dbReference>
<name>A0A422NLQ3_9TRYP</name>
<feature type="domain" description="Flagellar calcium-binding protein EF-hand" evidence="7">
    <location>
        <begin position="1066"/>
        <end position="1163"/>
    </location>
</feature>
<evidence type="ECO:0000256" key="1">
    <source>
        <dbReference type="ARBA" id="ARBA00004230"/>
    </source>
</evidence>
<comment type="subcellular location">
    <subcellularLocation>
        <location evidence="1">Cell projection</location>
        <location evidence="1">Cilium</location>
        <location evidence="1">Flagellum</location>
    </subcellularLocation>
</comment>
<dbReference type="AlphaFoldDB" id="A0A422NLQ3"/>
<dbReference type="GO" id="GO:0046872">
    <property type="term" value="F:metal ion binding"/>
    <property type="evidence" value="ECO:0007669"/>
    <property type="project" value="UniProtKB-KW"/>
</dbReference>
<proteinExistence type="predicted"/>
<evidence type="ECO:0000256" key="2">
    <source>
        <dbReference type="ARBA" id="ARBA00022723"/>
    </source>
</evidence>
<keyword evidence="9" id="KW-1185">Reference proteome</keyword>
<reference evidence="8 9" key="1">
    <citation type="journal article" date="2018" name="BMC Genomics">
        <title>Genomic comparison of Trypanosoma conorhini and Trypanosoma rangeli to Trypanosoma cruzi strains of high and low virulence.</title>
        <authorList>
            <person name="Bradwell K.R."/>
            <person name="Koparde V.N."/>
            <person name="Matveyev A.V."/>
            <person name="Serrano M.G."/>
            <person name="Alves J.M."/>
            <person name="Parikh H."/>
            <person name="Huang B."/>
            <person name="Lee V."/>
            <person name="Espinosa-Alvarez O."/>
            <person name="Ortiz P.A."/>
            <person name="Costa-Martins A.G."/>
            <person name="Teixeira M.M."/>
            <person name="Buck G.A."/>
        </authorList>
    </citation>
    <scope>NUCLEOTIDE SEQUENCE [LARGE SCALE GENOMIC DNA]</scope>
    <source>
        <strain evidence="8 9">025E</strain>
    </source>
</reference>